<reference evidence="1 2" key="1">
    <citation type="journal article" date="2019" name="Genome Biol. Evol.">
        <title>Insights into the evolution of the New World diploid cottons (Gossypium, subgenus Houzingenia) based on genome sequencing.</title>
        <authorList>
            <person name="Grover C.E."/>
            <person name="Arick M.A. 2nd"/>
            <person name="Thrash A."/>
            <person name="Conover J.L."/>
            <person name="Sanders W.S."/>
            <person name="Peterson D.G."/>
            <person name="Frelichowski J.E."/>
            <person name="Scheffler J.A."/>
            <person name="Scheffler B.E."/>
            <person name="Wendel J.F."/>
        </authorList>
    </citation>
    <scope>NUCLEOTIDE SEQUENCE [LARGE SCALE GENOMIC DNA]</scope>
    <source>
        <strain evidence="1">27</strain>
        <tissue evidence="1">Leaf</tissue>
    </source>
</reference>
<comment type="caution">
    <text evidence="1">The sequence shown here is derived from an EMBL/GenBank/DDBJ whole genome shotgun (WGS) entry which is preliminary data.</text>
</comment>
<dbReference type="AlphaFoldDB" id="A0A7J8TFD8"/>
<dbReference type="Proteomes" id="UP000593561">
    <property type="component" value="Unassembled WGS sequence"/>
</dbReference>
<dbReference type="EMBL" id="JABFAC010247392">
    <property type="protein sequence ID" value="MBA0636873.1"/>
    <property type="molecule type" value="Genomic_DNA"/>
</dbReference>
<protein>
    <submittedName>
        <fullName evidence="1">Uncharacterized protein</fullName>
    </submittedName>
</protein>
<proteinExistence type="predicted"/>
<accession>A0A7J8TFD8</accession>
<feature type="non-terminal residue" evidence="1">
    <location>
        <position position="73"/>
    </location>
</feature>
<name>A0A7J8TFD8_GOSDV</name>
<evidence type="ECO:0000313" key="2">
    <source>
        <dbReference type="Proteomes" id="UP000593561"/>
    </source>
</evidence>
<gene>
    <name evidence="1" type="ORF">Godav_005413</name>
</gene>
<sequence>MKHVAQRIRARGYKPRCRGFESLLGKGPFPLGESITASLRHLLVLVHLRTLNWLVVKNLRTMEQRITLDAYTE</sequence>
<evidence type="ECO:0000313" key="1">
    <source>
        <dbReference type="EMBL" id="MBA0636873.1"/>
    </source>
</evidence>
<keyword evidence="2" id="KW-1185">Reference proteome</keyword>
<organism evidence="1 2">
    <name type="scientific">Gossypium davidsonii</name>
    <name type="common">Davidson's cotton</name>
    <name type="synonym">Gossypium klotzschianum subsp. davidsonii</name>
    <dbReference type="NCBI Taxonomy" id="34287"/>
    <lineage>
        <taxon>Eukaryota</taxon>
        <taxon>Viridiplantae</taxon>
        <taxon>Streptophyta</taxon>
        <taxon>Embryophyta</taxon>
        <taxon>Tracheophyta</taxon>
        <taxon>Spermatophyta</taxon>
        <taxon>Magnoliopsida</taxon>
        <taxon>eudicotyledons</taxon>
        <taxon>Gunneridae</taxon>
        <taxon>Pentapetalae</taxon>
        <taxon>rosids</taxon>
        <taxon>malvids</taxon>
        <taxon>Malvales</taxon>
        <taxon>Malvaceae</taxon>
        <taxon>Malvoideae</taxon>
        <taxon>Gossypium</taxon>
    </lineage>
</organism>